<feature type="region of interest" description="Disordered" evidence="1">
    <location>
        <begin position="91"/>
        <end position="120"/>
    </location>
</feature>
<comment type="caution">
    <text evidence="2">The sequence shown here is derived from an EMBL/GenBank/DDBJ whole genome shotgun (WGS) entry which is preliminary data.</text>
</comment>
<gene>
    <name evidence="2" type="ORF">FHX39_001505</name>
</gene>
<evidence type="ECO:0000313" key="2">
    <source>
        <dbReference type="EMBL" id="MBB3326561.1"/>
    </source>
</evidence>
<keyword evidence="3" id="KW-1185">Reference proteome</keyword>
<proteinExistence type="predicted"/>
<reference evidence="2 3" key="1">
    <citation type="submission" date="2020-08" db="EMBL/GenBank/DDBJ databases">
        <title>Sequencing the genomes of 1000 actinobacteria strains.</title>
        <authorList>
            <person name="Klenk H.-P."/>
        </authorList>
    </citation>
    <scope>NUCLEOTIDE SEQUENCE [LARGE SCALE GENOMIC DNA]</scope>
    <source>
        <strain evidence="2 3">DSM 11053</strain>
    </source>
</reference>
<dbReference type="EMBL" id="JACHZG010000001">
    <property type="protein sequence ID" value="MBB3326561.1"/>
    <property type="molecule type" value="Genomic_DNA"/>
</dbReference>
<sequence>MSVPCSPTTGIAIYDRKGTPISLARYVELHSDEEYRTVASDAVGDRRVITAWLGIDHGPLGESDRPLIFGTVALEPNGQLWQGRELLAATEPEALEHHQTVRQGLVHQKHQADRRPRAEP</sequence>
<organism evidence="2 3">
    <name type="scientific">Microlunatus antarcticus</name>
    <dbReference type="NCBI Taxonomy" id="53388"/>
    <lineage>
        <taxon>Bacteria</taxon>
        <taxon>Bacillati</taxon>
        <taxon>Actinomycetota</taxon>
        <taxon>Actinomycetes</taxon>
        <taxon>Propionibacteriales</taxon>
        <taxon>Propionibacteriaceae</taxon>
        <taxon>Microlunatus</taxon>
    </lineage>
</organism>
<protein>
    <submittedName>
        <fullName evidence="2">Uncharacterized protein</fullName>
    </submittedName>
</protein>
<dbReference type="AlphaFoldDB" id="A0A7W5JV02"/>
<dbReference type="RefSeq" id="WP_183337486.1">
    <property type="nucleotide sequence ID" value="NZ_JACHZG010000001.1"/>
</dbReference>
<dbReference type="Proteomes" id="UP000565572">
    <property type="component" value="Unassembled WGS sequence"/>
</dbReference>
<feature type="compositionally biased region" description="Basic and acidic residues" evidence="1">
    <location>
        <begin position="110"/>
        <end position="120"/>
    </location>
</feature>
<name>A0A7W5JV02_9ACTN</name>
<evidence type="ECO:0000313" key="3">
    <source>
        <dbReference type="Proteomes" id="UP000565572"/>
    </source>
</evidence>
<evidence type="ECO:0000256" key="1">
    <source>
        <dbReference type="SAM" id="MobiDB-lite"/>
    </source>
</evidence>
<accession>A0A7W5JV02</accession>